<evidence type="ECO:0008006" key="7">
    <source>
        <dbReference type="Google" id="ProtNLM"/>
    </source>
</evidence>
<evidence type="ECO:0000313" key="5">
    <source>
        <dbReference type="EMBL" id="KAF9538581.1"/>
    </source>
</evidence>
<feature type="compositionally biased region" description="Low complexity" evidence="4">
    <location>
        <begin position="121"/>
        <end position="131"/>
    </location>
</feature>
<dbReference type="SUPFAM" id="SSF52047">
    <property type="entry name" value="RNI-like"/>
    <property type="match status" value="1"/>
</dbReference>
<feature type="compositionally biased region" description="Pro residues" evidence="4">
    <location>
        <begin position="185"/>
        <end position="201"/>
    </location>
</feature>
<feature type="region of interest" description="Disordered" evidence="4">
    <location>
        <begin position="165"/>
        <end position="250"/>
    </location>
</feature>
<dbReference type="InterPro" id="IPR027038">
    <property type="entry name" value="RanGap"/>
</dbReference>
<protein>
    <recommendedName>
        <fullName evidence="7">RNI-like protein</fullName>
    </recommendedName>
</protein>
<dbReference type="AlphaFoldDB" id="A0A9P6JZ30"/>
<feature type="region of interest" description="Disordered" evidence="4">
    <location>
        <begin position="1"/>
        <end position="131"/>
    </location>
</feature>
<dbReference type="GO" id="GO:0031267">
    <property type="term" value="F:small GTPase binding"/>
    <property type="evidence" value="ECO:0007669"/>
    <property type="project" value="TreeGrafter"/>
</dbReference>
<evidence type="ECO:0000256" key="2">
    <source>
        <dbReference type="ARBA" id="ARBA00022614"/>
    </source>
</evidence>
<dbReference type="PANTHER" id="PTHR24113">
    <property type="entry name" value="RAN GTPASE-ACTIVATING PROTEIN 1"/>
    <property type="match status" value="1"/>
</dbReference>
<feature type="compositionally biased region" description="Polar residues" evidence="4">
    <location>
        <begin position="111"/>
        <end position="120"/>
    </location>
</feature>
<dbReference type="GO" id="GO:0005829">
    <property type="term" value="C:cytosol"/>
    <property type="evidence" value="ECO:0007669"/>
    <property type="project" value="TreeGrafter"/>
</dbReference>
<evidence type="ECO:0000256" key="1">
    <source>
        <dbReference type="ARBA" id="ARBA00022468"/>
    </source>
</evidence>
<keyword evidence="3" id="KW-0677">Repeat</keyword>
<keyword evidence="1" id="KW-0343">GTPase activation</keyword>
<dbReference type="Gene3D" id="3.80.10.10">
    <property type="entry name" value="Ribonuclease Inhibitor"/>
    <property type="match status" value="1"/>
</dbReference>
<sequence length="1068" mass="117138">MNSNTQYEQNKRAQTPMAMPAYAESHMTPPSIRSPQSYYMPPDRDPPKGQHQFHTLQSEQRSYEPAPPTYQYHDAKVAAAGHHGHQHHTYQQYGNPYPSPPPAPVVYMPSGSITTPSPYLSQQQQQQQQQHQAYQSQQVYQAQSIGAASAVVAGVQPSSYFSQPINPLTSYPPRMQSQQKNAPTHLPPPPKGGLPAPPPGDPAYHTIPFHPEHRSSLSMQGSPMPSASPSFPAPPAHRYNSSPVPGSFQSSSMYSAGQNIDTAEFSLHTSLSSLSLASFGLNEPLQRVSSNSSAGSKVQQTRPMSIISTKVAAPMTRTIMDLQTAEALASLPFEDMPRCYIVAPPVVAGNSSGSYTPFRILAPCQGLGVRDQTNQIHFPDHQGYAINRPEEIMKKHGTALQHMANMAWLVSGATEVTMGKNLAKHAEKFLKVVKPATRVPALKDSIQSGTAVDGTSVQIETFMIDHLHLEGYGKLLQDITGSSSSSDWSCGLQRIVSPGTGRNMWVCDDCFKGMQTGRYIWNDEQASLDDLIAFPDRSGMKSEALIQNSIAVDVYTQMVKRQNRMKSVLLHLSPAYFDHPDRKAAAVFAASQQLFFNLTKTLTEAHLTIVEINGNQVRESAELMDKDNIYLHIRRLFACFSIEVLKLTGFPFLLREKLPGFLNHAKCLTFEGVLIDNDKAVANMKKLITENSDMEVLSLTRAHMTGSGLKIICGAHKNLRRLSRLDLSHNRLDGEGVKELSTHVLPTSLDFRFLDLSDNPNIGSAGCTTLLKAIWPPSSHGTRQKNLIALQLANTGFCDDSALFLAQNIDKPEGIGALHNINVSGNLITKPGLVALMSCAYRSGSSAPLRRLLLSQQTHTNSLPASMDAEIFQMVGNHPALTHLSLSKISFGIAAEIVNVNKTLVSFQVDDLVLTSPQDTNYALVCFNSLCQGLSTNSTLQELKIRLPWSFWTLAYQGMGKDLEGQWEAAAAWMEVLESNLRGNLVLRTLQMRGVTNFEEELMLAAVVSSGGSISSGLSVGRLAELAKTEGELRMVMLGQAIRRLLERNQVMHYGRKHGLEAKLVAAF</sequence>
<feature type="compositionally biased region" description="Polar residues" evidence="4">
    <location>
        <begin position="165"/>
        <end position="181"/>
    </location>
</feature>
<dbReference type="EMBL" id="JAAAXW010000296">
    <property type="protein sequence ID" value="KAF9538581.1"/>
    <property type="molecule type" value="Genomic_DNA"/>
</dbReference>
<feature type="compositionally biased region" description="Low complexity" evidence="4">
    <location>
        <begin position="241"/>
        <end position="250"/>
    </location>
</feature>
<dbReference type="GO" id="GO:0005634">
    <property type="term" value="C:nucleus"/>
    <property type="evidence" value="ECO:0007669"/>
    <property type="project" value="TreeGrafter"/>
</dbReference>
<dbReference type="Proteomes" id="UP000723463">
    <property type="component" value="Unassembled WGS sequence"/>
</dbReference>
<dbReference type="GO" id="GO:0048471">
    <property type="term" value="C:perinuclear region of cytoplasm"/>
    <property type="evidence" value="ECO:0007669"/>
    <property type="project" value="TreeGrafter"/>
</dbReference>
<accession>A0A9P6JZ30</accession>
<keyword evidence="6" id="KW-1185">Reference proteome</keyword>
<keyword evidence="2" id="KW-0433">Leucine-rich repeat</keyword>
<dbReference type="GO" id="GO:0005096">
    <property type="term" value="F:GTPase activator activity"/>
    <property type="evidence" value="ECO:0007669"/>
    <property type="project" value="UniProtKB-KW"/>
</dbReference>
<evidence type="ECO:0000313" key="6">
    <source>
        <dbReference type="Proteomes" id="UP000723463"/>
    </source>
</evidence>
<evidence type="ECO:0000256" key="3">
    <source>
        <dbReference type="ARBA" id="ARBA00022737"/>
    </source>
</evidence>
<proteinExistence type="predicted"/>
<organism evidence="5 6">
    <name type="scientific">Mortierella hygrophila</name>
    <dbReference type="NCBI Taxonomy" id="979708"/>
    <lineage>
        <taxon>Eukaryota</taxon>
        <taxon>Fungi</taxon>
        <taxon>Fungi incertae sedis</taxon>
        <taxon>Mucoromycota</taxon>
        <taxon>Mortierellomycotina</taxon>
        <taxon>Mortierellomycetes</taxon>
        <taxon>Mortierellales</taxon>
        <taxon>Mortierellaceae</taxon>
        <taxon>Mortierella</taxon>
    </lineage>
</organism>
<gene>
    <name evidence="5" type="ORF">EC957_006420</name>
</gene>
<dbReference type="PANTHER" id="PTHR24113:SF12">
    <property type="entry name" value="RAN GTPASE-ACTIVATING PROTEIN 1"/>
    <property type="match status" value="1"/>
</dbReference>
<dbReference type="Pfam" id="PF13516">
    <property type="entry name" value="LRR_6"/>
    <property type="match status" value="1"/>
</dbReference>
<evidence type="ECO:0000256" key="4">
    <source>
        <dbReference type="SAM" id="MobiDB-lite"/>
    </source>
</evidence>
<name>A0A9P6JZ30_9FUNG</name>
<reference evidence="5" key="1">
    <citation type="journal article" date="2020" name="Fungal Divers.">
        <title>Resolving the Mortierellaceae phylogeny through synthesis of multi-gene phylogenetics and phylogenomics.</title>
        <authorList>
            <person name="Vandepol N."/>
            <person name="Liber J."/>
            <person name="Desiro A."/>
            <person name="Na H."/>
            <person name="Kennedy M."/>
            <person name="Barry K."/>
            <person name="Grigoriev I.V."/>
            <person name="Miller A.N."/>
            <person name="O'Donnell K."/>
            <person name="Stajich J.E."/>
            <person name="Bonito G."/>
        </authorList>
    </citation>
    <scope>NUCLEOTIDE SEQUENCE</scope>
    <source>
        <strain evidence="5">NRRL 2591</strain>
    </source>
</reference>
<dbReference type="GO" id="GO:0006913">
    <property type="term" value="P:nucleocytoplasmic transport"/>
    <property type="evidence" value="ECO:0007669"/>
    <property type="project" value="TreeGrafter"/>
</dbReference>
<dbReference type="InterPro" id="IPR032675">
    <property type="entry name" value="LRR_dom_sf"/>
</dbReference>
<dbReference type="InterPro" id="IPR001611">
    <property type="entry name" value="Leu-rich_rpt"/>
</dbReference>
<comment type="caution">
    <text evidence="5">The sequence shown here is derived from an EMBL/GenBank/DDBJ whole genome shotgun (WGS) entry which is preliminary data.</text>
</comment>